<organism evidence="6">
    <name type="scientific">Rhizophora mucronata</name>
    <name type="common">Asiatic mangrove</name>
    <dbReference type="NCBI Taxonomy" id="61149"/>
    <lineage>
        <taxon>Eukaryota</taxon>
        <taxon>Viridiplantae</taxon>
        <taxon>Streptophyta</taxon>
        <taxon>Embryophyta</taxon>
        <taxon>Tracheophyta</taxon>
        <taxon>Spermatophyta</taxon>
        <taxon>Magnoliopsida</taxon>
        <taxon>eudicotyledons</taxon>
        <taxon>Gunneridae</taxon>
        <taxon>Pentapetalae</taxon>
        <taxon>rosids</taxon>
        <taxon>fabids</taxon>
        <taxon>Malpighiales</taxon>
        <taxon>Rhizophoraceae</taxon>
        <taxon>Rhizophora</taxon>
    </lineage>
</organism>
<dbReference type="PANTHER" id="PTHR10509:SF14">
    <property type="entry name" value="CAFFEOYL-COA O-METHYLTRANSFERASE 3-RELATED"/>
    <property type="match status" value="1"/>
</dbReference>
<evidence type="ECO:0000256" key="3">
    <source>
        <dbReference type="ARBA" id="ARBA00022679"/>
    </source>
</evidence>
<keyword evidence="2" id="KW-0489">Methyltransferase</keyword>
<keyword evidence="3" id="KW-0808">Transferase</keyword>
<proteinExistence type="inferred from homology"/>
<dbReference type="InterPro" id="IPR029063">
    <property type="entry name" value="SAM-dependent_MTases_sf"/>
</dbReference>
<dbReference type="GO" id="GO:0008757">
    <property type="term" value="F:S-adenosylmethionine-dependent methyltransferase activity"/>
    <property type="evidence" value="ECO:0007669"/>
    <property type="project" value="TreeGrafter"/>
</dbReference>
<dbReference type="GO" id="GO:0008171">
    <property type="term" value="F:O-methyltransferase activity"/>
    <property type="evidence" value="ECO:0007669"/>
    <property type="project" value="InterPro"/>
</dbReference>
<dbReference type="PANTHER" id="PTHR10509">
    <property type="entry name" value="O-METHYLTRANSFERASE-RELATED"/>
    <property type="match status" value="1"/>
</dbReference>
<evidence type="ECO:0000313" key="6">
    <source>
        <dbReference type="EMBL" id="MBX04166.1"/>
    </source>
</evidence>
<sequence>MACNWVLHRCCSWLAYERGCLSPTTVHRIRRSKSIGLAARNCSFSSSNIDKNDKKKKKAAVVVADGEKVGNKPKEIISITPCLYQYVLSNIREPEILRQLREETANLRGSQMQVSPDQGQLLAMLVQILGAQRCIEVGVFTGYSSLAVALALPASGYLVACERDAQSLQVARSFYERASVSHKVDVKHGMAAVILESMISNGEACSYDFAFVDAEKRMNQDYFELLLQLVRSSQQWEQILLWPLSRMVTLFVRNNECKIIIGLLAGEGWGCHCNRQCPLAWKSC</sequence>
<dbReference type="EMBL" id="GGEC01023682">
    <property type="protein sequence ID" value="MBX04166.1"/>
    <property type="molecule type" value="Transcribed_RNA"/>
</dbReference>
<dbReference type="Pfam" id="PF01596">
    <property type="entry name" value="Methyltransf_3"/>
    <property type="match status" value="1"/>
</dbReference>
<dbReference type="PROSITE" id="PS51682">
    <property type="entry name" value="SAM_OMT_I"/>
    <property type="match status" value="1"/>
</dbReference>
<evidence type="ECO:0000256" key="1">
    <source>
        <dbReference type="ARBA" id="ARBA00002334"/>
    </source>
</evidence>
<dbReference type="AlphaFoldDB" id="A0A2P2KEJ9"/>
<dbReference type="Gene3D" id="3.40.50.150">
    <property type="entry name" value="Vaccinia Virus protein VP39"/>
    <property type="match status" value="1"/>
</dbReference>
<dbReference type="GO" id="GO:0032259">
    <property type="term" value="P:methylation"/>
    <property type="evidence" value="ECO:0007669"/>
    <property type="project" value="UniProtKB-KW"/>
</dbReference>
<evidence type="ECO:0000256" key="2">
    <source>
        <dbReference type="ARBA" id="ARBA00022603"/>
    </source>
</evidence>
<evidence type="ECO:0000256" key="5">
    <source>
        <dbReference type="ARBA" id="ARBA00023453"/>
    </source>
</evidence>
<protein>
    <submittedName>
        <fullName evidence="6">Uncharacterized protein MANES_01G237200</fullName>
    </submittedName>
</protein>
<comment type="function">
    <text evidence="1">Methylates caffeoyl-CoA to feruloyl-CoA and 5-hydroxyferuloyl-CoA to sinapoyl-CoA. Plays a role in the synthesis of feruloylated polysaccharides. Involved in the reinforcement of the plant cell wall. Also involved in the responding to wounding or pathogen challenge by the increased formation of cell wall-bound ferulic acid polymers.</text>
</comment>
<comment type="similarity">
    <text evidence="5">Belongs to the class I-like SAM-binding methyltransferase superfamily. Cation-dependent O-methyltransferase family.</text>
</comment>
<keyword evidence="4" id="KW-0949">S-adenosyl-L-methionine</keyword>
<dbReference type="InterPro" id="IPR050362">
    <property type="entry name" value="Cation-dep_OMT"/>
</dbReference>
<dbReference type="SUPFAM" id="SSF53335">
    <property type="entry name" value="S-adenosyl-L-methionine-dependent methyltransferases"/>
    <property type="match status" value="1"/>
</dbReference>
<accession>A0A2P2KEJ9</accession>
<name>A0A2P2KEJ9_RHIMU</name>
<dbReference type="InterPro" id="IPR002935">
    <property type="entry name" value="SAM_O-MeTrfase"/>
</dbReference>
<reference evidence="6" key="1">
    <citation type="submission" date="2018-02" db="EMBL/GenBank/DDBJ databases">
        <title>Rhizophora mucronata_Transcriptome.</title>
        <authorList>
            <person name="Meera S.P."/>
            <person name="Sreeshan A."/>
            <person name="Augustine A."/>
        </authorList>
    </citation>
    <scope>NUCLEOTIDE SEQUENCE</scope>
    <source>
        <tissue evidence="6">Leaf</tissue>
    </source>
</reference>
<evidence type="ECO:0000256" key="4">
    <source>
        <dbReference type="ARBA" id="ARBA00022691"/>
    </source>
</evidence>